<dbReference type="PANTHER" id="PTHR36776:SF1">
    <property type="entry name" value="EXPRESSED PROTEIN"/>
    <property type="match status" value="1"/>
</dbReference>
<dbReference type="KEGG" id="tsin:OXH18_07860"/>
<evidence type="ECO:0000313" key="1">
    <source>
        <dbReference type="EMBL" id="WAL61886.1"/>
    </source>
</evidence>
<sequence>MTEPIQAVTLPSAENPQQEGEWLQAALHQWLDREFIPEAVNAQIAARAAQVFVRQRMEGENDVGSLVIAIITEMQAFDFSKSFFSEFAIANAVSDLLLDSLGIDNRCCGQGDPRTKDEG</sequence>
<dbReference type="PANTHER" id="PTHR36776">
    <property type="entry name" value="EXPRESSED PROTEIN"/>
    <property type="match status" value="1"/>
</dbReference>
<reference evidence="1" key="1">
    <citation type="submission" date="2022-12" db="EMBL/GenBank/DDBJ databases">
        <title>Polyphasic identification of a Novel Hot-Spring Cyanobacterium Ocullathermofonsia sinensis gen nov. sp. nov. and Genomic Insights on its Adaptations to the Thermal Habitat.</title>
        <authorList>
            <person name="Daroch M."/>
            <person name="Tang J."/>
            <person name="Jiang Y."/>
        </authorList>
    </citation>
    <scope>NUCLEOTIDE SEQUENCE</scope>
    <source>
        <strain evidence="1">PKUAC-SCTA174</strain>
    </source>
</reference>
<gene>
    <name evidence="1" type="ORF">OXH18_07860</name>
</gene>
<keyword evidence="2" id="KW-1185">Reference proteome</keyword>
<dbReference type="Proteomes" id="UP001163152">
    <property type="component" value="Chromosome"/>
</dbReference>
<evidence type="ECO:0000313" key="2">
    <source>
        <dbReference type="Proteomes" id="UP001163152"/>
    </source>
</evidence>
<dbReference type="RefSeq" id="WP_268611951.1">
    <property type="nucleotide sequence ID" value="NZ_CP113797.1"/>
</dbReference>
<protein>
    <submittedName>
        <fullName evidence="1">Uncharacterized protein</fullName>
    </submittedName>
</protein>
<name>A0A9E8ZNM4_9CYAN</name>
<organism evidence="1 2">
    <name type="scientific">Thermocoleostomius sinensis A174</name>
    <dbReference type="NCBI Taxonomy" id="2016057"/>
    <lineage>
        <taxon>Bacteria</taxon>
        <taxon>Bacillati</taxon>
        <taxon>Cyanobacteriota</taxon>
        <taxon>Cyanophyceae</taxon>
        <taxon>Oculatellales</taxon>
        <taxon>Oculatellaceae</taxon>
        <taxon>Thermocoleostomius</taxon>
    </lineage>
</organism>
<dbReference type="AlphaFoldDB" id="A0A9E8ZNM4"/>
<dbReference type="EMBL" id="CP113797">
    <property type="protein sequence ID" value="WAL61886.1"/>
    <property type="molecule type" value="Genomic_DNA"/>
</dbReference>
<proteinExistence type="predicted"/>
<accession>A0A9E8ZNM4</accession>